<evidence type="ECO:0000256" key="2">
    <source>
        <dbReference type="ARBA" id="ARBA00023015"/>
    </source>
</evidence>
<evidence type="ECO:0000256" key="4">
    <source>
        <dbReference type="ARBA" id="ARBA00023163"/>
    </source>
</evidence>
<comment type="similarity">
    <text evidence="1">Belongs to the LysR transcriptional regulatory family.</text>
</comment>
<comment type="caution">
    <text evidence="6">The sequence shown here is derived from an EMBL/GenBank/DDBJ whole genome shotgun (WGS) entry which is preliminary data.</text>
</comment>
<keyword evidence="2" id="KW-0805">Transcription regulation</keyword>
<dbReference type="Pfam" id="PF00126">
    <property type="entry name" value="HTH_1"/>
    <property type="match status" value="1"/>
</dbReference>
<proteinExistence type="inferred from homology"/>
<protein>
    <submittedName>
        <fullName evidence="6">LysR substrate-binding domain-containing protein</fullName>
    </submittedName>
</protein>
<dbReference type="InterPro" id="IPR005119">
    <property type="entry name" value="LysR_subst-bd"/>
</dbReference>
<dbReference type="Proteomes" id="UP001183414">
    <property type="component" value="Unassembled WGS sequence"/>
</dbReference>
<sequence>MLDVRRLRLLRELSHRGTIAAVAEAMAYTPSAVSQQLSVLEREAGVPLLERTGRRVALTEAGHALVVHADAVLERLEQATSELAGIRREPSGPLRIGTFTSAARLLLPEALARLADTLPRLEPLVSEVDPAHVADDLRSGALDVALLQHYEAEPPPPPPGLSTVPLCTERMYLASPARWKPPPGGRHAVRGWREAPWITATRGTLCHDAALEHCAAEGFEPRTVHHVDDFGAVLALVAVGMGVAFVPELGVADGLPDGAVLAELGAYRCTEVAFRRGAEGHPGVTAFAHALLAAVPPTMRG</sequence>
<evidence type="ECO:0000313" key="7">
    <source>
        <dbReference type="Proteomes" id="UP001183414"/>
    </source>
</evidence>
<name>A0ABU2NNA7_9ACTN</name>
<organism evidence="6 7">
    <name type="scientific">Streptomyces hazeniae</name>
    <dbReference type="NCBI Taxonomy" id="3075538"/>
    <lineage>
        <taxon>Bacteria</taxon>
        <taxon>Bacillati</taxon>
        <taxon>Actinomycetota</taxon>
        <taxon>Actinomycetes</taxon>
        <taxon>Kitasatosporales</taxon>
        <taxon>Streptomycetaceae</taxon>
        <taxon>Streptomyces</taxon>
    </lineage>
</organism>
<evidence type="ECO:0000256" key="1">
    <source>
        <dbReference type="ARBA" id="ARBA00009437"/>
    </source>
</evidence>
<dbReference type="InterPro" id="IPR000847">
    <property type="entry name" value="LysR_HTH_N"/>
</dbReference>
<evidence type="ECO:0000259" key="5">
    <source>
        <dbReference type="PROSITE" id="PS50931"/>
    </source>
</evidence>
<evidence type="ECO:0000256" key="3">
    <source>
        <dbReference type="ARBA" id="ARBA00023125"/>
    </source>
</evidence>
<dbReference type="PANTHER" id="PTHR30346:SF29">
    <property type="entry name" value="LYSR SUBSTRATE-BINDING"/>
    <property type="match status" value="1"/>
</dbReference>
<dbReference type="InterPro" id="IPR036390">
    <property type="entry name" value="WH_DNA-bd_sf"/>
</dbReference>
<dbReference type="PROSITE" id="PS50931">
    <property type="entry name" value="HTH_LYSR"/>
    <property type="match status" value="1"/>
</dbReference>
<dbReference type="Pfam" id="PF03466">
    <property type="entry name" value="LysR_substrate"/>
    <property type="match status" value="1"/>
</dbReference>
<evidence type="ECO:0000313" key="6">
    <source>
        <dbReference type="EMBL" id="MDT0378462.1"/>
    </source>
</evidence>
<dbReference type="Gene3D" id="3.40.190.10">
    <property type="entry name" value="Periplasmic binding protein-like II"/>
    <property type="match status" value="2"/>
</dbReference>
<reference evidence="7" key="1">
    <citation type="submission" date="2023-07" db="EMBL/GenBank/DDBJ databases">
        <title>30 novel species of actinomycetes from the DSMZ collection.</title>
        <authorList>
            <person name="Nouioui I."/>
        </authorList>
    </citation>
    <scope>NUCLEOTIDE SEQUENCE [LARGE SCALE GENOMIC DNA]</scope>
    <source>
        <strain evidence="7">DSM 42041</strain>
    </source>
</reference>
<dbReference type="InterPro" id="IPR036388">
    <property type="entry name" value="WH-like_DNA-bd_sf"/>
</dbReference>
<dbReference type="RefSeq" id="WP_136183601.1">
    <property type="nucleotide sequence ID" value="NZ_JAVREQ010000004.1"/>
</dbReference>
<dbReference type="Gene3D" id="1.10.10.10">
    <property type="entry name" value="Winged helix-like DNA-binding domain superfamily/Winged helix DNA-binding domain"/>
    <property type="match status" value="1"/>
</dbReference>
<feature type="domain" description="HTH lysR-type" evidence="5">
    <location>
        <begin position="2"/>
        <end position="59"/>
    </location>
</feature>
<keyword evidence="4" id="KW-0804">Transcription</keyword>
<dbReference type="PANTHER" id="PTHR30346">
    <property type="entry name" value="TRANSCRIPTIONAL DUAL REGULATOR HCAR-RELATED"/>
    <property type="match status" value="1"/>
</dbReference>
<keyword evidence="7" id="KW-1185">Reference proteome</keyword>
<accession>A0ABU2NNA7</accession>
<dbReference type="SUPFAM" id="SSF46785">
    <property type="entry name" value="Winged helix' DNA-binding domain"/>
    <property type="match status" value="1"/>
</dbReference>
<gene>
    <name evidence="6" type="ORF">RM572_06670</name>
</gene>
<dbReference type="SUPFAM" id="SSF53850">
    <property type="entry name" value="Periplasmic binding protein-like II"/>
    <property type="match status" value="1"/>
</dbReference>
<dbReference type="EMBL" id="JAVREQ010000004">
    <property type="protein sequence ID" value="MDT0378462.1"/>
    <property type="molecule type" value="Genomic_DNA"/>
</dbReference>
<keyword evidence="3" id="KW-0238">DNA-binding</keyword>